<evidence type="ECO:0000313" key="2">
    <source>
        <dbReference type="Proteomes" id="UP000661112"/>
    </source>
</evidence>
<gene>
    <name evidence="1" type="ORF">H6G83_32865</name>
</gene>
<organism evidence="1 2">
    <name type="scientific">Anabaena azotica FACHB-119</name>
    <dbReference type="NCBI Taxonomy" id="947527"/>
    <lineage>
        <taxon>Bacteria</taxon>
        <taxon>Bacillati</taxon>
        <taxon>Cyanobacteriota</taxon>
        <taxon>Cyanophyceae</taxon>
        <taxon>Nostocales</taxon>
        <taxon>Nostocaceae</taxon>
        <taxon>Anabaena</taxon>
        <taxon>Anabaena azotica</taxon>
    </lineage>
</organism>
<reference evidence="1 2" key="1">
    <citation type="journal article" date="2020" name="ISME J.">
        <title>Comparative genomics reveals insights into cyanobacterial evolution and habitat adaptation.</title>
        <authorList>
            <person name="Chen M.Y."/>
            <person name="Teng W.K."/>
            <person name="Zhao L."/>
            <person name="Hu C.X."/>
            <person name="Zhou Y.K."/>
            <person name="Han B.P."/>
            <person name="Song L.R."/>
            <person name="Shu W.S."/>
        </authorList>
    </citation>
    <scope>NUCLEOTIDE SEQUENCE [LARGE SCALE GENOMIC DNA]</scope>
    <source>
        <strain evidence="1 2">FACHB-119</strain>
    </source>
</reference>
<dbReference type="RefSeq" id="WP_190480051.1">
    <property type="nucleotide sequence ID" value="NZ_JACJSG010000080.1"/>
</dbReference>
<accession>A0ABR8DDR4</accession>
<protein>
    <submittedName>
        <fullName evidence="1">Uncharacterized protein</fullName>
    </submittedName>
</protein>
<keyword evidence="2" id="KW-1185">Reference proteome</keyword>
<dbReference type="Proteomes" id="UP000661112">
    <property type="component" value="Unassembled WGS sequence"/>
</dbReference>
<evidence type="ECO:0000313" key="1">
    <source>
        <dbReference type="EMBL" id="MBD2505337.1"/>
    </source>
</evidence>
<dbReference type="EMBL" id="JACJSG010000080">
    <property type="protein sequence ID" value="MBD2505337.1"/>
    <property type="molecule type" value="Genomic_DNA"/>
</dbReference>
<sequence>MRELALIHDPHYRANPSLKDFAEVLRSPQKWKAFHIAVELHRNGSRPWVE</sequence>
<proteinExistence type="predicted"/>
<comment type="caution">
    <text evidence="1">The sequence shown here is derived from an EMBL/GenBank/DDBJ whole genome shotgun (WGS) entry which is preliminary data.</text>
</comment>
<name>A0ABR8DDR4_9NOST</name>